<feature type="region of interest" description="Disordered" evidence="1">
    <location>
        <begin position="120"/>
        <end position="146"/>
    </location>
</feature>
<feature type="compositionally biased region" description="Low complexity" evidence="1">
    <location>
        <begin position="120"/>
        <end position="145"/>
    </location>
</feature>
<proteinExistence type="predicted"/>
<gene>
    <name evidence="2" type="ORF">QTH91_22655</name>
</gene>
<dbReference type="RefSeq" id="WP_286662434.1">
    <property type="nucleotide sequence ID" value="NZ_JASZYV010000007.1"/>
</dbReference>
<evidence type="ECO:0000313" key="3">
    <source>
        <dbReference type="Proteomes" id="UP001174908"/>
    </source>
</evidence>
<sequence>MLPLPVDFAPTQQLPLRAGTSSSEDLPEALAVFAGGPSSAPAAPLPDTAFHAPESRNAGRPVGKMRAFLVLTGGFALAAAAGWFVASSEDGPGGGSMVSEAAAVEPMATKNRVEPVPAEPVASAEPAAPMVASPASAPEPASPHAPEVKAVANAPAPRPAKATHEPAKAPVAKQAPVARAPESGSLFAACEALNFISRSRCQVDICMKPGNGRRSECGPVLEQQRLVEQKRNPQLAY</sequence>
<keyword evidence="3" id="KW-1185">Reference proteome</keyword>
<protein>
    <recommendedName>
        <fullName evidence="4">Fe-S oxidoreductase</fullName>
    </recommendedName>
</protein>
<comment type="caution">
    <text evidence="2">The sequence shown here is derived from an EMBL/GenBank/DDBJ whole genome shotgun (WGS) entry which is preliminary data.</text>
</comment>
<organism evidence="2 3">
    <name type="scientific">Variovorax dokdonensis</name>
    <dbReference type="NCBI Taxonomy" id="344883"/>
    <lineage>
        <taxon>Bacteria</taxon>
        <taxon>Pseudomonadati</taxon>
        <taxon>Pseudomonadota</taxon>
        <taxon>Betaproteobacteria</taxon>
        <taxon>Burkholderiales</taxon>
        <taxon>Comamonadaceae</taxon>
        <taxon>Variovorax</taxon>
    </lineage>
</organism>
<evidence type="ECO:0000256" key="1">
    <source>
        <dbReference type="SAM" id="MobiDB-lite"/>
    </source>
</evidence>
<dbReference type="EMBL" id="JASZYV010000007">
    <property type="protein sequence ID" value="MDM0047310.1"/>
    <property type="molecule type" value="Genomic_DNA"/>
</dbReference>
<dbReference type="Proteomes" id="UP001174908">
    <property type="component" value="Unassembled WGS sequence"/>
</dbReference>
<accession>A0ABT7NH87</accession>
<reference evidence="2" key="1">
    <citation type="submission" date="2023-06" db="EMBL/GenBank/DDBJ databases">
        <authorList>
            <person name="Jiang Y."/>
            <person name="Liu Q."/>
        </authorList>
    </citation>
    <scope>NUCLEOTIDE SEQUENCE</scope>
    <source>
        <strain evidence="2">CGMCC 1.12089</strain>
    </source>
</reference>
<evidence type="ECO:0008006" key="4">
    <source>
        <dbReference type="Google" id="ProtNLM"/>
    </source>
</evidence>
<evidence type="ECO:0000313" key="2">
    <source>
        <dbReference type="EMBL" id="MDM0047310.1"/>
    </source>
</evidence>
<name>A0ABT7NH87_9BURK</name>